<organism evidence="2 3">
    <name type="scientific">Lophiostoma macrostomum CBS 122681</name>
    <dbReference type="NCBI Taxonomy" id="1314788"/>
    <lineage>
        <taxon>Eukaryota</taxon>
        <taxon>Fungi</taxon>
        <taxon>Dikarya</taxon>
        <taxon>Ascomycota</taxon>
        <taxon>Pezizomycotina</taxon>
        <taxon>Dothideomycetes</taxon>
        <taxon>Pleosporomycetidae</taxon>
        <taxon>Pleosporales</taxon>
        <taxon>Lophiostomataceae</taxon>
        <taxon>Lophiostoma</taxon>
    </lineage>
</organism>
<dbReference type="Proteomes" id="UP000799324">
    <property type="component" value="Unassembled WGS sequence"/>
</dbReference>
<proteinExistence type="predicted"/>
<name>A0A6A6SH96_9PLEO</name>
<dbReference type="AlphaFoldDB" id="A0A6A6SH96"/>
<evidence type="ECO:0000256" key="1">
    <source>
        <dbReference type="SAM" id="Phobius"/>
    </source>
</evidence>
<protein>
    <recommendedName>
        <fullName evidence="4">Homing endonuclease LAGLIDADG domain-containing protein</fullName>
    </recommendedName>
</protein>
<keyword evidence="1" id="KW-1133">Transmembrane helix</keyword>
<keyword evidence="1" id="KW-0472">Membrane</keyword>
<keyword evidence="1" id="KW-0812">Transmembrane</keyword>
<gene>
    <name evidence="2" type="ORF">K491DRAFT_772584</name>
</gene>
<keyword evidence="3" id="KW-1185">Reference proteome</keyword>
<reference evidence="2" key="1">
    <citation type="journal article" date="2020" name="Stud. Mycol.">
        <title>101 Dothideomycetes genomes: a test case for predicting lifestyles and emergence of pathogens.</title>
        <authorList>
            <person name="Haridas S."/>
            <person name="Albert R."/>
            <person name="Binder M."/>
            <person name="Bloem J."/>
            <person name="Labutti K."/>
            <person name="Salamov A."/>
            <person name="Andreopoulos B."/>
            <person name="Baker S."/>
            <person name="Barry K."/>
            <person name="Bills G."/>
            <person name="Bluhm B."/>
            <person name="Cannon C."/>
            <person name="Castanera R."/>
            <person name="Culley D."/>
            <person name="Daum C."/>
            <person name="Ezra D."/>
            <person name="Gonzalez J."/>
            <person name="Henrissat B."/>
            <person name="Kuo A."/>
            <person name="Liang C."/>
            <person name="Lipzen A."/>
            <person name="Lutzoni F."/>
            <person name="Magnuson J."/>
            <person name="Mondo S."/>
            <person name="Nolan M."/>
            <person name="Ohm R."/>
            <person name="Pangilinan J."/>
            <person name="Park H.-J."/>
            <person name="Ramirez L."/>
            <person name="Alfaro M."/>
            <person name="Sun H."/>
            <person name="Tritt A."/>
            <person name="Yoshinaga Y."/>
            <person name="Zwiers L.-H."/>
            <person name="Turgeon B."/>
            <person name="Goodwin S."/>
            <person name="Spatafora J."/>
            <person name="Crous P."/>
            <person name="Grigoriev I."/>
        </authorList>
    </citation>
    <scope>NUCLEOTIDE SEQUENCE</scope>
    <source>
        <strain evidence="2">CBS 122681</strain>
    </source>
</reference>
<evidence type="ECO:0000313" key="3">
    <source>
        <dbReference type="Proteomes" id="UP000799324"/>
    </source>
</evidence>
<dbReference type="OrthoDB" id="3675107at2759"/>
<dbReference type="InterPro" id="IPR027434">
    <property type="entry name" value="Homing_endonucl"/>
</dbReference>
<feature type="transmembrane region" description="Helical" evidence="1">
    <location>
        <begin position="17"/>
        <end position="37"/>
    </location>
</feature>
<dbReference type="EMBL" id="MU004679">
    <property type="protein sequence ID" value="KAF2647136.1"/>
    <property type="molecule type" value="Genomic_DNA"/>
</dbReference>
<evidence type="ECO:0008006" key="4">
    <source>
        <dbReference type="Google" id="ProtNLM"/>
    </source>
</evidence>
<dbReference type="SUPFAM" id="SSF55608">
    <property type="entry name" value="Homing endonucleases"/>
    <property type="match status" value="2"/>
</dbReference>
<accession>A0A6A6SH96</accession>
<evidence type="ECO:0000313" key="2">
    <source>
        <dbReference type="EMBL" id="KAF2647136.1"/>
    </source>
</evidence>
<sequence length="278" mass="32461">MGLIYSCSITNSSATDYMLGTILYVYCLLFINTFYLYKLDVSKKILLLNSENNDTTSSNELPSIQSAENCKGFSETVRIIDGDGIFDIRTYPTSKKRVLKQIRIKLHNRDIRILTHKNKPYSIYIISTKEDMTLKVLGFKESCNLCNIEYIEANYNIGLYDPYFSGLIDTDGSIVFNYAGNRIELNFDNTILHSKPYIVKREKSSKFGGSKDFRSIAFKFQNVNNMLFIYDYFMQTRLFCDVKFYRVMKIKSFIEIRKYKTSPKHSLEHKIYSNFVID</sequence>